<dbReference type="Proteomes" id="UP000298663">
    <property type="component" value="Unassembled WGS sequence"/>
</dbReference>
<organism evidence="1 2">
    <name type="scientific">Steinernema carpocapsae</name>
    <name type="common">Entomopathogenic nematode</name>
    <dbReference type="NCBI Taxonomy" id="34508"/>
    <lineage>
        <taxon>Eukaryota</taxon>
        <taxon>Metazoa</taxon>
        <taxon>Ecdysozoa</taxon>
        <taxon>Nematoda</taxon>
        <taxon>Chromadorea</taxon>
        <taxon>Rhabditida</taxon>
        <taxon>Tylenchina</taxon>
        <taxon>Panagrolaimomorpha</taxon>
        <taxon>Strongyloidoidea</taxon>
        <taxon>Steinernematidae</taxon>
        <taxon>Steinernema</taxon>
    </lineage>
</organism>
<gene>
    <name evidence="1" type="ORF">L596_020509</name>
</gene>
<comment type="caution">
    <text evidence="1">The sequence shown here is derived from an EMBL/GenBank/DDBJ whole genome shotgun (WGS) entry which is preliminary data.</text>
</comment>
<name>A0A4U5MTY9_STECR</name>
<dbReference type="EMBL" id="AZBU02000006">
    <property type="protein sequence ID" value="TKR73168.1"/>
    <property type="molecule type" value="Genomic_DNA"/>
</dbReference>
<evidence type="ECO:0000313" key="1">
    <source>
        <dbReference type="EMBL" id="TKR73168.1"/>
    </source>
</evidence>
<reference evidence="1 2" key="2">
    <citation type="journal article" date="2019" name="G3 (Bethesda)">
        <title>Hybrid Assembly of the Genome of the Entomopathogenic Nematode Steinernema carpocapsae Identifies the X-Chromosome.</title>
        <authorList>
            <person name="Serra L."/>
            <person name="Macchietto M."/>
            <person name="Macias-Munoz A."/>
            <person name="McGill C.J."/>
            <person name="Rodriguez I.M."/>
            <person name="Rodriguez B."/>
            <person name="Murad R."/>
            <person name="Mortazavi A."/>
        </authorList>
    </citation>
    <scope>NUCLEOTIDE SEQUENCE [LARGE SCALE GENOMIC DNA]</scope>
    <source>
        <strain evidence="1 2">ALL</strain>
    </source>
</reference>
<reference evidence="1 2" key="1">
    <citation type="journal article" date="2015" name="Genome Biol.">
        <title>Comparative genomics of Steinernema reveals deeply conserved gene regulatory networks.</title>
        <authorList>
            <person name="Dillman A.R."/>
            <person name="Macchietto M."/>
            <person name="Porter C.F."/>
            <person name="Rogers A."/>
            <person name="Williams B."/>
            <person name="Antoshechkin I."/>
            <person name="Lee M.M."/>
            <person name="Goodwin Z."/>
            <person name="Lu X."/>
            <person name="Lewis E.E."/>
            <person name="Goodrich-Blair H."/>
            <person name="Stock S.P."/>
            <person name="Adams B.J."/>
            <person name="Sternberg P.W."/>
            <person name="Mortazavi A."/>
        </authorList>
    </citation>
    <scope>NUCLEOTIDE SEQUENCE [LARGE SCALE GENOMIC DNA]</scope>
    <source>
        <strain evidence="1 2">ALL</strain>
    </source>
</reference>
<dbReference type="AlphaFoldDB" id="A0A4U5MTY9"/>
<protein>
    <submittedName>
        <fullName evidence="1">Uncharacterized protein</fullName>
    </submittedName>
</protein>
<evidence type="ECO:0000313" key="2">
    <source>
        <dbReference type="Proteomes" id="UP000298663"/>
    </source>
</evidence>
<accession>A0A4U5MTY9</accession>
<proteinExistence type="predicted"/>
<keyword evidence="2" id="KW-1185">Reference proteome</keyword>
<sequence length="81" mass="9470">MRPQNLGDRCRNGAILISKSLSLLSRKRLIGSPELENLWTTMNKHEQTSAELNWPFEEFAECRKQLGIVFFILVWVHDENI</sequence>